<sequence>MQGQELDFDDPCGYEYRLGEDDIERSPVEKDLGVLVDERLDMSQQCMLAAQKTKHIVGCNKRRMPSRSREVILPFYSALLRPHLEYCVQVWGPQHKKDVDLLRVGPEVATKMIRGLAHLSPMKTG</sequence>
<name>A0A8K1FZX7_9PASS</name>
<accession>A0A8K1FZX7</accession>
<evidence type="ECO:0000313" key="2">
    <source>
        <dbReference type="Proteomes" id="UP000796761"/>
    </source>
</evidence>
<protein>
    <recommendedName>
        <fullName evidence="3">Reverse transcriptase</fullName>
    </recommendedName>
</protein>
<keyword evidence="2" id="KW-1185">Reference proteome</keyword>
<gene>
    <name evidence="1" type="ORF">HGM15179_017998</name>
</gene>
<dbReference type="Proteomes" id="UP000796761">
    <property type="component" value="Unassembled WGS sequence"/>
</dbReference>
<dbReference type="PANTHER" id="PTHR33332">
    <property type="entry name" value="REVERSE TRANSCRIPTASE DOMAIN-CONTAINING PROTEIN"/>
    <property type="match status" value="1"/>
</dbReference>
<proteinExistence type="predicted"/>
<dbReference type="AlphaFoldDB" id="A0A8K1FZX7"/>
<comment type="caution">
    <text evidence="1">The sequence shown here is derived from an EMBL/GenBank/DDBJ whole genome shotgun (WGS) entry which is preliminary data.</text>
</comment>
<evidence type="ECO:0008006" key="3">
    <source>
        <dbReference type="Google" id="ProtNLM"/>
    </source>
</evidence>
<reference evidence="1" key="1">
    <citation type="submission" date="2019-04" db="EMBL/GenBank/DDBJ databases">
        <title>Genome assembly of Zosterops borbonicus 15179.</title>
        <authorList>
            <person name="Leroy T."/>
            <person name="Anselmetti Y."/>
            <person name="Tilak M.-K."/>
            <person name="Nabholz B."/>
        </authorList>
    </citation>
    <scope>NUCLEOTIDE SEQUENCE</scope>
    <source>
        <strain evidence="1">HGM_15179</strain>
        <tissue evidence="1">Muscle</tissue>
    </source>
</reference>
<dbReference type="OrthoDB" id="8939918at2759"/>
<organism evidence="1 2">
    <name type="scientific">Zosterops borbonicus</name>
    <dbReference type="NCBI Taxonomy" id="364589"/>
    <lineage>
        <taxon>Eukaryota</taxon>
        <taxon>Metazoa</taxon>
        <taxon>Chordata</taxon>
        <taxon>Craniata</taxon>
        <taxon>Vertebrata</taxon>
        <taxon>Euteleostomi</taxon>
        <taxon>Archelosauria</taxon>
        <taxon>Archosauria</taxon>
        <taxon>Dinosauria</taxon>
        <taxon>Saurischia</taxon>
        <taxon>Theropoda</taxon>
        <taxon>Coelurosauria</taxon>
        <taxon>Aves</taxon>
        <taxon>Neognathae</taxon>
        <taxon>Neoaves</taxon>
        <taxon>Telluraves</taxon>
        <taxon>Australaves</taxon>
        <taxon>Passeriformes</taxon>
        <taxon>Sylvioidea</taxon>
        <taxon>Zosteropidae</taxon>
        <taxon>Zosterops</taxon>
    </lineage>
</organism>
<evidence type="ECO:0000313" key="1">
    <source>
        <dbReference type="EMBL" id="TRZ09112.1"/>
    </source>
</evidence>
<dbReference type="EMBL" id="SWJQ01001157">
    <property type="protein sequence ID" value="TRZ09112.1"/>
    <property type="molecule type" value="Genomic_DNA"/>
</dbReference>